<dbReference type="EMBL" id="MU858054">
    <property type="protein sequence ID" value="KAK4218237.1"/>
    <property type="molecule type" value="Genomic_DNA"/>
</dbReference>
<reference evidence="3" key="2">
    <citation type="submission" date="2023-05" db="EMBL/GenBank/DDBJ databases">
        <authorList>
            <consortium name="Lawrence Berkeley National Laboratory"/>
            <person name="Steindorff A."/>
            <person name="Hensen N."/>
            <person name="Bonometti L."/>
            <person name="Westerberg I."/>
            <person name="Brannstrom I.O."/>
            <person name="Guillou S."/>
            <person name="Cros-Aarteil S."/>
            <person name="Calhoun S."/>
            <person name="Haridas S."/>
            <person name="Kuo A."/>
            <person name="Mondo S."/>
            <person name="Pangilinan J."/>
            <person name="Riley R."/>
            <person name="Labutti K."/>
            <person name="Andreopoulos B."/>
            <person name="Lipzen A."/>
            <person name="Chen C."/>
            <person name="Yanf M."/>
            <person name="Daum C."/>
            <person name="Ng V."/>
            <person name="Clum A."/>
            <person name="Ohm R."/>
            <person name="Martin F."/>
            <person name="Silar P."/>
            <person name="Natvig D."/>
            <person name="Lalanne C."/>
            <person name="Gautier V."/>
            <person name="Ament-Velasquez S.L."/>
            <person name="Kruys A."/>
            <person name="Hutchinson M.I."/>
            <person name="Powell A.J."/>
            <person name="Barry K."/>
            <person name="Miller A.N."/>
            <person name="Grigoriev I.V."/>
            <person name="Debuchy R."/>
            <person name="Gladieux P."/>
            <person name="Thoren M.H."/>
            <person name="Johannesson H."/>
        </authorList>
    </citation>
    <scope>NUCLEOTIDE SEQUENCE</scope>
    <source>
        <strain evidence="3">PSN293</strain>
    </source>
</reference>
<feature type="coiled-coil region" evidence="1">
    <location>
        <begin position="276"/>
        <end position="306"/>
    </location>
</feature>
<sequence>MGLFDGWFGGSGSSKDNSDPLAKLDPKLREFLQKESPVKYTTASEEQQQHRLEQEQRRAKYQQKQLEQEQQQQPPETVSDEQSKVPQESLYPDGRYAHLWKNYRPLASVEAETKTDHEKLMDVLDAYKDRKAKIGRTALENCADEQLDWRMCMTSGDVRARLTMCSAEVKKFERCYNTQTRLLKALGYLSTYRNPEVDEEIQMRADDMFRQMQKQEEEIAKAKEEGRPIPKFNPVLQTQTTPPVVPAATAAQLPQTTTATAAAGSAAAAEPDAETLESWKGKLDKLSNETDRAAELEALRQEYRAKQDLVAQVSKIKEETAKEREARKAEGKETMGDRFKSFFGN</sequence>
<evidence type="ECO:0008006" key="5">
    <source>
        <dbReference type="Google" id="ProtNLM"/>
    </source>
</evidence>
<feature type="compositionally biased region" description="Basic and acidic residues" evidence="2">
    <location>
        <begin position="16"/>
        <end position="37"/>
    </location>
</feature>
<keyword evidence="4" id="KW-1185">Reference proteome</keyword>
<evidence type="ECO:0000256" key="1">
    <source>
        <dbReference type="SAM" id="Coils"/>
    </source>
</evidence>
<protein>
    <recommendedName>
        <fullName evidence="5">Autophagy protein</fullName>
    </recommendedName>
</protein>
<proteinExistence type="predicted"/>
<accession>A0AAN6YKA4</accession>
<gene>
    <name evidence="3" type="ORF">QBC37DRAFT_383745</name>
</gene>
<organism evidence="3 4">
    <name type="scientific">Rhypophila decipiens</name>
    <dbReference type="NCBI Taxonomy" id="261697"/>
    <lineage>
        <taxon>Eukaryota</taxon>
        <taxon>Fungi</taxon>
        <taxon>Dikarya</taxon>
        <taxon>Ascomycota</taxon>
        <taxon>Pezizomycotina</taxon>
        <taxon>Sordariomycetes</taxon>
        <taxon>Sordariomycetidae</taxon>
        <taxon>Sordariales</taxon>
        <taxon>Naviculisporaceae</taxon>
        <taxon>Rhypophila</taxon>
    </lineage>
</organism>
<dbReference type="Proteomes" id="UP001301769">
    <property type="component" value="Unassembled WGS sequence"/>
</dbReference>
<feature type="compositionally biased region" description="Basic and acidic residues" evidence="2">
    <location>
        <begin position="47"/>
        <end position="58"/>
    </location>
</feature>
<feature type="region of interest" description="Disordered" evidence="2">
    <location>
        <begin position="320"/>
        <end position="345"/>
    </location>
</feature>
<name>A0AAN6YKA4_9PEZI</name>
<evidence type="ECO:0000256" key="2">
    <source>
        <dbReference type="SAM" id="MobiDB-lite"/>
    </source>
</evidence>
<feature type="compositionally biased region" description="Low complexity" evidence="2">
    <location>
        <begin position="62"/>
        <end position="76"/>
    </location>
</feature>
<keyword evidence="1" id="KW-0175">Coiled coil</keyword>
<dbReference type="AlphaFoldDB" id="A0AAN6YKA4"/>
<evidence type="ECO:0000313" key="3">
    <source>
        <dbReference type="EMBL" id="KAK4218237.1"/>
    </source>
</evidence>
<evidence type="ECO:0000313" key="4">
    <source>
        <dbReference type="Proteomes" id="UP001301769"/>
    </source>
</evidence>
<comment type="caution">
    <text evidence="3">The sequence shown here is derived from an EMBL/GenBank/DDBJ whole genome shotgun (WGS) entry which is preliminary data.</text>
</comment>
<reference evidence="3" key="1">
    <citation type="journal article" date="2023" name="Mol. Phylogenet. Evol.">
        <title>Genome-scale phylogeny and comparative genomics of the fungal order Sordariales.</title>
        <authorList>
            <person name="Hensen N."/>
            <person name="Bonometti L."/>
            <person name="Westerberg I."/>
            <person name="Brannstrom I.O."/>
            <person name="Guillou S."/>
            <person name="Cros-Aarteil S."/>
            <person name="Calhoun S."/>
            <person name="Haridas S."/>
            <person name="Kuo A."/>
            <person name="Mondo S."/>
            <person name="Pangilinan J."/>
            <person name="Riley R."/>
            <person name="LaButti K."/>
            <person name="Andreopoulos B."/>
            <person name="Lipzen A."/>
            <person name="Chen C."/>
            <person name="Yan M."/>
            <person name="Daum C."/>
            <person name="Ng V."/>
            <person name="Clum A."/>
            <person name="Steindorff A."/>
            <person name="Ohm R.A."/>
            <person name="Martin F."/>
            <person name="Silar P."/>
            <person name="Natvig D.O."/>
            <person name="Lalanne C."/>
            <person name="Gautier V."/>
            <person name="Ament-Velasquez S.L."/>
            <person name="Kruys A."/>
            <person name="Hutchinson M.I."/>
            <person name="Powell A.J."/>
            <person name="Barry K."/>
            <person name="Miller A.N."/>
            <person name="Grigoriev I.V."/>
            <person name="Debuchy R."/>
            <person name="Gladieux P."/>
            <person name="Hiltunen Thoren M."/>
            <person name="Johannesson H."/>
        </authorList>
    </citation>
    <scope>NUCLEOTIDE SEQUENCE</scope>
    <source>
        <strain evidence="3">PSN293</strain>
    </source>
</reference>
<feature type="region of interest" description="Disordered" evidence="2">
    <location>
        <begin position="1"/>
        <end position="88"/>
    </location>
</feature>